<name>A0ACA9S2C3_9GLOM</name>
<comment type="caution">
    <text evidence="1">The sequence shown here is derived from an EMBL/GenBank/DDBJ whole genome shotgun (WGS) entry which is preliminary data.</text>
</comment>
<dbReference type="Proteomes" id="UP000789920">
    <property type="component" value="Unassembled WGS sequence"/>
</dbReference>
<accession>A0ACA9S2C3</accession>
<sequence length="66" mass="7549">KVIKRPPKPKYFPTNGKDKNNRLNLTLQQDELTSPINGITENSTPMSGFGNRRSVDKNKLRKEHEA</sequence>
<gene>
    <name evidence="1" type="ORF">RPERSI_LOCUS25627</name>
</gene>
<reference evidence="1" key="1">
    <citation type="submission" date="2021-06" db="EMBL/GenBank/DDBJ databases">
        <authorList>
            <person name="Kallberg Y."/>
            <person name="Tangrot J."/>
            <person name="Rosling A."/>
        </authorList>
    </citation>
    <scope>NUCLEOTIDE SEQUENCE</scope>
    <source>
        <strain evidence="1">MA461A</strain>
    </source>
</reference>
<keyword evidence="2" id="KW-1185">Reference proteome</keyword>
<organism evidence="1 2">
    <name type="scientific">Racocetra persica</name>
    <dbReference type="NCBI Taxonomy" id="160502"/>
    <lineage>
        <taxon>Eukaryota</taxon>
        <taxon>Fungi</taxon>
        <taxon>Fungi incertae sedis</taxon>
        <taxon>Mucoromycota</taxon>
        <taxon>Glomeromycotina</taxon>
        <taxon>Glomeromycetes</taxon>
        <taxon>Diversisporales</taxon>
        <taxon>Gigasporaceae</taxon>
        <taxon>Racocetra</taxon>
    </lineage>
</organism>
<evidence type="ECO:0000313" key="1">
    <source>
        <dbReference type="EMBL" id="CAG8821601.1"/>
    </source>
</evidence>
<proteinExistence type="predicted"/>
<protein>
    <submittedName>
        <fullName evidence="1">18156_t:CDS:1</fullName>
    </submittedName>
</protein>
<evidence type="ECO:0000313" key="2">
    <source>
        <dbReference type="Proteomes" id="UP000789920"/>
    </source>
</evidence>
<feature type="non-terminal residue" evidence="1">
    <location>
        <position position="1"/>
    </location>
</feature>
<dbReference type="EMBL" id="CAJVQC010085091">
    <property type="protein sequence ID" value="CAG8821601.1"/>
    <property type="molecule type" value="Genomic_DNA"/>
</dbReference>